<evidence type="ECO:0000256" key="6">
    <source>
        <dbReference type="ARBA" id="ARBA00084094"/>
    </source>
</evidence>
<dbReference type="Proteomes" id="UP001154114">
    <property type="component" value="Chromosome 21"/>
</dbReference>
<dbReference type="SMART" id="SM00020">
    <property type="entry name" value="Tryp_SPc"/>
    <property type="match status" value="1"/>
</dbReference>
<dbReference type="PROSITE" id="PS50240">
    <property type="entry name" value="TRYPSIN_DOM"/>
    <property type="match status" value="1"/>
</dbReference>
<keyword evidence="7" id="KW-0720">Serine protease</keyword>
<dbReference type="InterPro" id="IPR033116">
    <property type="entry name" value="TRYPSIN_SER"/>
</dbReference>
<proteinExistence type="predicted"/>
<dbReference type="InterPro" id="IPR043504">
    <property type="entry name" value="Peptidase_S1_PA_chymotrypsin"/>
</dbReference>
<evidence type="ECO:0000256" key="5">
    <source>
        <dbReference type="ARBA" id="ARBA00055534"/>
    </source>
</evidence>
<dbReference type="CDD" id="cd00190">
    <property type="entry name" value="Tryp_SPc"/>
    <property type="match status" value="1"/>
</dbReference>
<keyword evidence="7" id="KW-0378">Hydrolase</keyword>
<accession>A0A9P0BWC2</accession>
<name>A0A9P0BWC2_CHRIL</name>
<dbReference type="FunFam" id="2.40.10.10:FF:000068">
    <property type="entry name" value="transmembrane protease serine 2"/>
    <property type="match status" value="1"/>
</dbReference>
<keyword evidence="3" id="KW-1015">Disulfide bond</keyword>
<evidence type="ECO:0000256" key="1">
    <source>
        <dbReference type="ARBA" id="ARBA00004239"/>
    </source>
</evidence>
<keyword evidence="2" id="KW-0800">Toxin</keyword>
<keyword evidence="4" id="KW-1199">Hemostasis impairing toxin</keyword>
<dbReference type="OrthoDB" id="5597713at2759"/>
<dbReference type="GO" id="GO:0090729">
    <property type="term" value="F:toxin activity"/>
    <property type="evidence" value="ECO:0007669"/>
    <property type="project" value="UniProtKB-KW"/>
</dbReference>
<dbReference type="PROSITE" id="PS00134">
    <property type="entry name" value="TRYPSIN_HIS"/>
    <property type="match status" value="1"/>
</dbReference>
<reference evidence="10" key="1">
    <citation type="submission" date="2021-12" db="EMBL/GenBank/DDBJ databases">
        <authorList>
            <person name="King R."/>
        </authorList>
    </citation>
    <scope>NUCLEOTIDE SEQUENCE</scope>
</reference>
<dbReference type="PANTHER" id="PTHR24250:SF50">
    <property type="entry name" value="PEPTIDASE S1 DOMAIN-CONTAINING PROTEIN"/>
    <property type="match status" value="1"/>
</dbReference>
<evidence type="ECO:0000256" key="2">
    <source>
        <dbReference type="ARBA" id="ARBA00022656"/>
    </source>
</evidence>
<keyword evidence="8" id="KW-0732">Signal</keyword>
<dbReference type="SUPFAM" id="SSF50494">
    <property type="entry name" value="Trypsin-like serine proteases"/>
    <property type="match status" value="1"/>
</dbReference>
<dbReference type="InterPro" id="IPR001314">
    <property type="entry name" value="Peptidase_S1A"/>
</dbReference>
<evidence type="ECO:0000256" key="8">
    <source>
        <dbReference type="SAM" id="SignalP"/>
    </source>
</evidence>
<dbReference type="InterPro" id="IPR009003">
    <property type="entry name" value="Peptidase_S1_PA"/>
</dbReference>
<comment type="function">
    <text evidence="5">Fibrinolytic activity; shows preferential cleavage of Arg-Gly bonds in all three fibrinogen chains. Contact with the caterpillars causes severe bleeding, due the anticoagulant effect of the protein.</text>
</comment>
<dbReference type="PRINTS" id="PR00722">
    <property type="entry name" value="CHYMOTRYPSIN"/>
</dbReference>
<dbReference type="EMBL" id="LR824024">
    <property type="protein sequence ID" value="CAH0595276.1"/>
    <property type="molecule type" value="Genomic_DNA"/>
</dbReference>
<feature type="chain" id="PRO_5040426401" description="Peptidase S1 domain-containing protein" evidence="8">
    <location>
        <begin position="19"/>
        <end position="306"/>
    </location>
</feature>
<gene>
    <name evidence="10" type="ORF">CINC_LOCUS6670</name>
</gene>
<dbReference type="GO" id="GO:0004252">
    <property type="term" value="F:serine-type endopeptidase activity"/>
    <property type="evidence" value="ECO:0007669"/>
    <property type="project" value="InterPro"/>
</dbReference>
<evidence type="ECO:0000256" key="3">
    <source>
        <dbReference type="ARBA" id="ARBA00023157"/>
    </source>
</evidence>
<dbReference type="Gene3D" id="2.40.10.10">
    <property type="entry name" value="Trypsin-like serine proteases"/>
    <property type="match status" value="1"/>
</dbReference>
<evidence type="ECO:0000313" key="11">
    <source>
        <dbReference type="Proteomes" id="UP001154114"/>
    </source>
</evidence>
<evidence type="ECO:0000256" key="7">
    <source>
        <dbReference type="RuleBase" id="RU363034"/>
    </source>
</evidence>
<evidence type="ECO:0000256" key="4">
    <source>
        <dbReference type="ARBA" id="ARBA00023240"/>
    </source>
</evidence>
<dbReference type="GO" id="GO:0006508">
    <property type="term" value="P:proteolysis"/>
    <property type="evidence" value="ECO:0007669"/>
    <property type="project" value="UniProtKB-KW"/>
</dbReference>
<dbReference type="PANTHER" id="PTHR24250">
    <property type="entry name" value="CHYMOTRYPSIN-RELATED"/>
    <property type="match status" value="1"/>
</dbReference>
<sequence length="306" mass="33808">MAALYLVGLLAILGLAQGGFDSDVVNIESLRNGGERIVGGWEAEDGQFPYTVSLRMVGATGGVGACTGSMLNNEWILTAAHCLARRFTYVVRVGLTNLTIPEYIISLERDAAYIHEAYNHETSAVQTHDIGLLNLGISIPYSETIQPIRIQSSKRQQLEYGNLQLILSGYGRTDDWWAGGIVPEILYWVYQRGITQADCFTWYPNSQTMGPFTMCAQYYNNTNQNACTGDSGGPLTVVDVDGQVTQVGIMSFGSQRGCNTTHPQGFVRPDMYQDWIEVQTGISFDWDSEELESAHGKKLQGLEDYE</sequence>
<evidence type="ECO:0000313" key="10">
    <source>
        <dbReference type="EMBL" id="CAH0595276.1"/>
    </source>
</evidence>
<dbReference type="AlphaFoldDB" id="A0A9P0BWC2"/>
<comment type="subcellular location">
    <subcellularLocation>
        <location evidence="1">Secreted</location>
        <location evidence="1">Extracellular space</location>
    </subcellularLocation>
</comment>
<dbReference type="InterPro" id="IPR018114">
    <property type="entry name" value="TRYPSIN_HIS"/>
</dbReference>
<keyword evidence="7" id="KW-0645">Protease</keyword>
<dbReference type="GO" id="GO:0005576">
    <property type="term" value="C:extracellular region"/>
    <property type="evidence" value="ECO:0007669"/>
    <property type="project" value="UniProtKB-SubCell"/>
</dbReference>
<feature type="signal peptide" evidence="8">
    <location>
        <begin position="1"/>
        <end position="18"/>
    </location>
</feature>
<dbReference type="InterPro" id="IPR001254">
    <property type="entry name" value="Trypsin_dom"/>
</dbReference>
<keyword evidence="11" id="KW-1185">Reference proteome</keyword>
<feature type="domain" description="Peptidase S1" evidence="9">
    <location>
        <begin position="37"/>
        <end position="281"/>
    </location>
</feature>
<dbReference type="PROSITE" id="PS00135">
    <property type="entry name" value="TRYPSIN_SER"/>
    <property type="match status" value="1"/>
</dbReference>
<keyword evidence="6" id="KW-1205">Fibrinolytic toxin</keyword>
<evidence type="ECO:0000259" key="9">
    <source>
        <dbReference type="PROSITE" id="PS50240"/>
    </source>
</evidence>
<protein>
    <recommendedName>
        <fullName evidence="9">Peptidase S1 domain-containing protein</fullName>
    </recommendedName>
</protein>
<dbReference type="Pfam" id="PF00089">
    <property type="entry name" value="Trypsin"/>
    <property type="match status" value="1"/>
</dbReference>
<organism evidence="10 11">
    <name type="scientific">Chrysodeixis includens</name>
    <name type="common">Soybean looper</name>
    <name type="synonym">Pseudoplusia includens</name>
    <dbReference type="NCBI Taxonomy" id="689277"/>
    <lineage>
        <taxon>Eukaryota</taxon>
        <taxon>Metazoa</taxon>
        <taxon>Ecdysozoa</taxon>
        <taxon>Arthropoda</taxon>
        <taxon>Hexapoda</taxon>
        <taxon>Insecta</taxon>
        <taxon>Pterygota</taxon>
        <taxon>Neoptera</taxon>
        <taxon>Endopterygota</taxon>
        <taxon>Lepidoptera</taxon>
        <taxon>Glossata</taxon>
        <taxon>Ditrysia</taxon>
        <taxon>Noctuoidea</taxon>
        <taxon>Noctuidae</taxon>
        <taxon>Plusiinae</taxon>
        <taxon>Chrysodeixis</taxon>
    </lineage>
</organism>